<feature type="region of interest" description="Disordered" evidence="1">
    <location>
        <begin position="262"/>
        <end position="367"/>
    </location>
</feature>
<organism evidence="2 3">
    <name type="scientific">Chloropicon primus</name>
    <dbReference type="NCBI Taxonomy" id="1764295"/>
    <lineage>
        <taxon>Eukaryota</taxon>
        <taxon>Viridiplantae</taxon>
        <taxon>Chlorophyta</taxon>
        <taxon>Chloropicophyceae</taxon>
        <taxon>Chloropicales</taxon>
        <taxon>Chloropicaceae</taxon>
        <taxon>Chloropicon</taxon>
    </lineage>
</organism>
<accession>A0A5B8MYP5</accession>
<dbReference type="AlphaFoldDB" id="A0A5B8MYP5"/>
<evidence type="ECO:0000313" key="2">
    <source>
        <dbReference type="EMBL" id="QDZ25697.1"/>
    </source>
</evidence>
<evidence type="ECO:0000256" key="1">
    <source>
        <dbReference type="SAM" id="MobiDB-lite"/>
    </source>
</evidence>
<feature type="region of interest" description="Disordered" evidence="1">
    <location>
        <begin position="494"/>
        <end position="517"/>
    </location>
</feature>
<sequence length="517" mass="57654">MMQQQPPSSSNGPPLPVNISYVVVFFLERDKWKQRILFVDWEKFSIRFLKWDSGKEQYSKFEIPVFELYSVVAGVDREILIYTTNGSVHPLRSKYEHEHGFLFKQLKDLNDFRNESASGALHWGAIQQRWMRMQRELTCNARQAGLVKRAFLTGDQKKKGRSNAWVVIARNRVLFYKAKKAGFPSHVVTLDEKFRLTGSQEDSEVVASSDYGSIPSEFVNHRANQEEHEEMAAETCQFSMKCYDYSHYMSWVQALVTTMKGSSEEGEENKASEERRPVEPAPKRGADTPASAASNQQGSAAAHAQPGEAKARPPAKIPSAAGSTPTTSRQMVSRQQASPAPVPSPRIPNFQAVAPTPPPPAYSNAGYSLMPTQQSALEPRRLAQTFETPGSSALSTSYPAMPTYSSLTPNLSPIKKRAVPASPPLPPLALLRKLKGNKAGRIYETSCTIGVQTDLQDPGPMLVEEPETPRSEEKIEDFLRKKSIFIFLECDKGERSGDATCNRRTRTKSTPGCKEFN</sequence>
<evidence type="ECO:0008006" key="4">
    <source>
        <dbReference type="Google" id="ProtNLM"/>
    </source>
</evidence>
<gene>
    <name evidence="2" type="ORF">A3770_18p82150</name>
</gene>
<reference evidence="2 3" key="1">
    <citation type="submission" date="2018-07" db="EMBL/GenBank/DDBJ databases">
        <title>The complete nuclear genome of the prasinophyte Chloropicon primus (CCMP1205).</title>
        <authorList>
            <person name="Pombert J.-F."/>
            <person name="Otis C."/>
            <person name="Turmel M."/>
            <person name="Lemieux C."/>
        </authorList>
    </citation>
    <scope>NUCLEOTIDE SEQUENCE [LARGE SCALE GENOMIC DNA]</scope>
    <source>
        <strain evidence="2 3">CCMP1205</strain>
    </source>
</reference>
<name>A0A5B8MYP5_9CHLO</name>
<evidence type="ECO:0000313" key="3">
    <source>
        <dbReference type="Proteomes" id="UP000316726"/>
    </source>
</evidence>
<feature type="compositionally biased region" description="Low complexity" evidence="1">
    <location>
        <begin position="290"/>
        <end position="305"/>
    </location>
</feature>
<dbReference type="EMBL" id="CP031051">
    <property type="protein sequence ID" value="QDZ25697.1"/>
    <property type="molecule type" value="Genomic_DNA"/>
</dbReference>
<feature type="compositionally biased region" description="Basic and acidic residues" evidence="1">
    <location>
        <begin position="268"/>
        <end position="286"/>
    </location>
</feature>
<keyword evidence="3" id="KW-1185">Reference proteome</keyword>
<proteinExistence type="predicted"/>
<protein>
    <recommendedName>
        <fullName evidence="4">PH domain-containing protein</fullName>
    </recommendedName>
</protein>
<dbReference type="Proteomes" id="UP000316726">
    <property type="component" value="Chromosome 18"/>
</dbReference>
<feature type="compositionally biased region" description="Polar residues" evidence="1">
    <location>
        <begin position="321"/>
        <end position="338"/>
    </location>
</feature>